<feature type="region of interest" description="Disordered" evidence="1">
    <location>
        <begin position="1"/>
        <end position="26"/>
    </location>
</feature>
<comment type="caution">
    <text evidence="2">The sequence shown here is derived from an EMBL/GenBank/DDBJ whole genome shotgun (WGS) entry which is preliminary data.</text>
</comment>
<reference evidence="2 3" key="1">
    <citation type="submission" date="2020-08" db="EMBL/GenBank/DDBJ databases">
        <title>Sequencing the genomes of 1000 actinobacteria strains.</title>
        <authorList>
            <person name="Klenk H.-P."/>
        </authorList>
    </citation>
    <scope>NUCLEOTIDE SEQUENCE [LARGE SCALE GENOMIC DNA]</scope>
    <source>
        <strain evidence="2 3">DSM 43675</strain>
    </source>
</reference>
<organism evidence="2 3">
    <name type="scientific">Actinomadura coerulea</name>
    <dbReference type="NCBI Taxonomy" id="46159"/>
    <lineage>
        <taxon>Bacteria</taxon>
        <taxon>Bacillati</taxon>
        <taxon>Actinomycetota</taxon>
        <taxon>Actinomycetes</taxon>
        <taxon>Streptosporangiales</taxon>
        <taxon>Thermomonosporaceae</taxon>
        <taxon>Actinomadura</taxon>
    </lineage>
</organism>
<name>A0A7X0KXF9_9ACTN</name>
<evidence type="ECO:0000313" key="3">
    <source>
        <dbReference type="Proteomes" id="UP000546324"/>
    </source>
</evidence>
<sequence>MAASVPEAESRPHQRDKKGPAMPEMTRADHGANQLAALLGLARWQLRLGLEHGLLPKPDLAGDRWSAALAEGARGRGEGVVARFGDEPPVGSARAAARLASRVGLDVERGDVEVLVAQGDLDVISTFRGFPVYLLRDLDRLDSDSVRRVVAARKGPLTDTVDAGGAATILGWHRKTFDRIAGERGLETDRLGRFALSDVRALSADEQLARQVGEERRNLALARTRRSETRAEDVIRAWILRCSAFLDGDADQPPDTAPLGRALRSLTTIRADMAKQVNPMP</sequence>
<protein>
    <submittedName>
        <fullName evidence="2">Uncharacterized protein</fullName>
    </submittedName>
</protein>
<evidence type="ECO:0000313" key="2">
    <source>
        <dbReference type="EMBL" id="MBB6394308.1"/>
    </source>
</evidence>
<gene>
    <name evidence="2" type="ORF">BKA00_001222</name>
</gene>
<dbReference type="Proteomes" id="UP000546324">
    <property type="component" value="Unassembled WGS sequence"/>
</dbReference>
<feature type="compositionally biased region" description="Basic and acidic residues" evidence="1">
    <location>
        <begin position="8"/>
        <end position="19"/>
    </location>
</feature>
<dbReference type="EMBL" id="JACHMQ010000001">
    <property type="protein sequence ID" value="MBB6394308.1"/>
    <property type="molecule type" value="Genomic_DNA"/>
</dbReference>
<accession>A0A7X0KXF9</accession>
<evidence type="ECO:0000256" key="1">
    <source>
        <dbReference type="SAM" id="MobiDB-lite"/>
    </source>
</evidence>
<dbReference type="RefSeq" id="WP_185023981.1">
    <property type="nucleotide sequence ID" value="NZ_JACHMQ010000001.1"/>
</dbReference>
<dbReference type="AlphaFoldDB" id="A0A7X0KXF9"/>
<keyword evidence="3" id="KW-1185">Reference proteome</keyword>
<proteinExistence type="predicted"/>